<dbReference type="EMBL" id="JBBWWQ010000005">
    <property type="protein sequence ID" value="KAK8946829.1"/>
    <property type="molecule type" value="Genomic_DNA"/>
</dbReference>
<organism evidence="1 2">
    <name type="scientific">Platanthera zijinensis</name>
    <dbReference type="NCBI Taxonomy" id="2320716"/>
    <lineage>
        <taxon>Eukaryota</taxon>
        <taxon>Viridiplantae</taxon>
        <taxon>Streptophyta</taxon>
        <taxon>Embryophyta</taxon>
        <taxon>Tracheophyta</taxon>
        <taxon>Spermatophyta</taxon>
        <taxon>Magnoliopsida</taxon>
        <taxon>Liliopsida</taxon>
        <taxon>Asparagales</taxon>
        <taxon>Orchidaceae</taxon>
        <taxon>Orchidoideae</taxon>
        <taxon>Orchideae</taxon>
        <taxon>Orchidinae</taxon>
        <taxon>Platanthera</taxon>
    </lineage>
</organism>
<keyword evidence="2" id="KW-1185">Reference proteome</keyword>
<dbReference type="InterPro" id="IPR043502">
    <property type="entry name" value="DNA/RNA_pol_sf"/>
</dbReference>
<dbReference type="SUPFAM" id="SSF56672">
    <property type="entry name" value="DNA/RNA polymerases"/>
    <property type="match status" value="1"/>
</dbReference>
<name>A0AAP0BPJ3_9ASPA</name>
<proteinExistence type="predicted"/>
<evidence type="ECO:0000313" key="2">
    <source>
        <dbReference type="Proteomes" id="UP001418222"/>
    </source>
</evidence>
<reference evidence="1 2" key="1">
    <citation type="journal article" date="2022" name="Nat. Plants">
        <title>Genomes of leafy and leafless Platanthera orchids illuminate the evolution of mycoheterotrophy.</title>
        <authorList>
            <person name="Li M.H."/>
            <person name="Liu K.W."/>
            <person name="Li Z."/>
            <person name="Lu H.C."/>
            <person name="Ye Q.L."/>
            <person name="Zhang D."/>
            <person name="Wang J.Y."/>
            <person name="Li Y.F."/>
            <person name="Zhong Z.M."/>
            <person name="Liu X."/>
            <person name="Yu X."/>
            <person name="Liu D.K."/>
            <person name="Tu X.D."/>
            <person name="Liu B."/>
            <person name="Hao Y."/>
            <person name="Liao X.Y."/>
            <person name="Jiang Y.T."/>
            <person name="Sun W.H."/>
            <person name="Chen J."/>
            <person name="Chen Y.Q."/>
            <person name="Ai Y."/>
            <person name="Zhai J.W."/>
            <person name="Wu S.S."/>
            <person name="Zhou Z."/>
            <person name="Hsiao Y.Y."/>
            <person name="Wu W.L."/>
            <person name="Chen Y.Y."/>
            <person name="Lin Y.F."/>
            <person name="Hsu J.L."/>
            <person name="Li C.Y."/>
            <person name="Wang Z.W."/>
            <person name="Zhao X."/>
            <person name="Zhong W.Y."/>
            <person name="Ma X.K."/>
            <person name="Ma L."/>
            <person name="Huang J."/>
            <person name="Chen G.Z."/>
            <person name="Huang M.Z."/>
            <person name="Huang L."/>
            <person name="Peng D.H."/>
            <person name="Luo Y.B."/>
            <person name="Zou S.Q."/>
            <person name="Chen S.P."/>
            <person name="Lan S."/>
            <person name="Tsai W.C."/>
            <person name="Van de Peer Y."/>
            <person name="Liu Z.J."/>
        </authorList>
    </citation>
    <scope>NUCLEOTIDE SEQUENCE [LARGE SCALE GENOMIC DNA]</scope>
    <source>
        <strain evidence="1">Lor287</strain>
    </source>
</reference>
<comment type="caution">
    <text evidence="1">The sequence shown here is derived from an EMBL/GenBank/DDBJ whole genome shotgun (WGS) entry which is preliminary data.</text>
</comment>
<protein>
    <submittedName>
        <fullName evidence="1">Uncharacterized protein</fullName>
    </submittedName>
</protein>
<dbReference type="Proteomes" id="UP001418222">
    <property type="component" value="Unassembled WGS sequence"/>
</dbReference>
<dbReference type="AlphaFoldDB" id="A0AAP0BPJ3"/>
<accession>A0AAP0BPJ3</accession>
<gene>
    <name evidence="1" type="ORF">KSP39_PZI007353</name>
</gene>
<sequence>MSTIMMSSSWLWMVTTLYSGVAGYLHMTRAVITSLPFFTTVQDSMRSTSVSISLYDRMSKKRHRVTPQVPSPNRDKRKTGIATCANFLHKKDAFLAFQVVGKLNERKAPVYTVHENLRKMTLYAKKFPNIDQCQLCMLILRYRLPSIHQCVSS</sequence>
<evidence type="ECO:0000313" key="1">
    <source>
        <dbReference type="EMBL" id="KAK8946829.1"/>
    </source>
</evidence>